<evidence type="ECO:0008006" key="3">
    <source>
        <dbReference type="Google" id="ProtNLM"/>
    </source>
</evidence>
<evidence type="ECO:0000313" key="1">
    <source>
        <dbReference type="EMBL" id="MFC6386254.1"/>
    </source>
</evidence>
<name>A0ABW1WGE6_9BACL</name>
<protein>
    <recommendedName>
        <fullName evidence="3">Lipoprotein</fullName>
    </recommendedName>
</protein>
<dbReference type="PROSITE" id="PS51257">
    <property type="entry name" value="PROKAR_LIPOPROTEIN"/>
    <property type="match status" value="1"/>
</dbReference>
<accession>A0ABW1WGE6</accession>
<reference evidence="2" key="1">
    <citation type="journal article" date="2019" name="Int. J. Syst. Evol. Microbiol.">
        <title>The Global Catalogue of Microorganisms (GCM) 10K type strain sequencing project: providing services to taxonomists for standard genome sequencing and annotation.</title>
        <authorList>
            <consortium name="The Broad Institute Genomics Platform"/>
            <consortium name="The Broad Institute Genome Sequencing Center for Infectious Disease"/>
            <person name="Wu L."/>
            <person name="Ma J."/>
        </authorList>
    </citation>
    <scope>NUCLEOTIDE SEQUENCE [LARGE SCALE GENOMIC DNA]</scope>
    <source>
        <strain evidence="2">CCUG 42001</strain>
    </source>
</reference>
<gene>
    <name evidence="1" type="ORF">ACFP7A_06555</name>
</gene>
<sequence>MHLQKKRIMSFALILLFIISGCSLNEQPQRLIQQPRLSETNTRMLKFVNQTVPEHAQLIAPIQSNYKGKVMVVKPEVFGRRTALFFYVIENHIHFVAIAQYKDKWRKIYDEEMNASSISKVAITALGHHEEAEIFIARESVPQNQLNVYTVKHGRLIKQLSSPFASMATGVWGNNNQLLELAVFRPIQASQNIGMDLYQFSKQNVPVLIQRENRSAQMMHFEKWMMNQRGAHSNDGITIQNQWFDSRNPLFKGKELVFGTTTSVVRWRDPTWIPKGVYLHARIPLRWNPFTQNTLTRSQIPIVERYYDSLKRFFIDLPVGAAMKINSVKLSGDHVQFIGKNGSTYLEVFRFKRTNWLTRNKSRWEKIGASRNYVFAVPREYRDVASGVIAGAYHE</sequence>
<dbReference type="Proteomes" id="UP001596267">
    <property type="component" value="Unassembled WGS sequence"/>
</dbReference>
<keyword evidence="2" id="KW-1185">Reference proteome</keyword>
<evidence type="ECO:0000313" key="2">
    <source>
        <dbReference type="Proteomes" id="UP001596267"/>
    </source>
</evidence>
<organism evidence="1 2">
    <name type="scientific">Sporolactobacillus kofuensis</name>
    <dbReference type="NCBI Taxonomy" id="269672"/>
    <lineage>
        <taxon>Bacteria</taxon>
        <taxon>Bacillati</taxon>
        <taxon>Bacillota</taxon>
        <taxon>Bacilli</taxon>
        <taxon>Bacillales</taxon>
        <taxon>Sporolactobacillaceae</taxon>
        <taxon>Sporolactobacillus</taxon>
    </lineage>
</organism>
<proteinExistence type="predicted"/>
<dbReference type="EMBL" id="JBHSTQ010000005">
    <property type="protein sequence ID" value="MFC6386254.1"/>
    <property type="molecule type" value="Genomic_DNA"/>
</dbReference>
<dbReference type="RefSeq" id="WP_253053542.1">
    <property type="nucleotide sequence ID" value="NZ_JAMXWN010000004.1"/>
</dbReference>
<comment type="caution">
    <text evidence="1">The sequence shown here is derived from an EMBL/GenBank/DDBJ whole genome shotgun (WGS) entry which is preliminary data.</text>
</comment>